<dbReference type="KEGG" id="alus:STSP2_02899"/>
<dbReference type="InterPro" id="IPR003439">
    <property type="entry name" value="ABC_transporter-like_ATP-bd"/>
</dbReference>
<dbReference type="SUPFAM" id="SSF52540">
    <property type="entry name" value="P-loop containing nucleoside triphosphate hydrolases"/>
    <property type="match status" value="1"/>
</dbReference>
<comment type="similarity">
    <text evidence="1">Belongs to the ABC transporter superfamily.</text>
</comment>
<gene>
    <name evidence="7" type="primary">ybhF_2</name>
    <name evidence="7" type="ORF">STSP2_02899</name>
</gene>
<keyword evidence="8" id="KW-1185">Reference proteome</keyword>
<dbReference type="InterPro" id="IPR003593">
    <property type="entry name" value="AAA+_ATPase"/>
</dbReference>
<dbReference type="GO" id="GO:0005524">
    <property type="term" value="F:ATP binding"/>
    <property type="evidence" value="ECO:0007669"/>
    <property type="project" value="UniProtKB-KW"/>
</dbReference>
<dbReference type="EMBL" id="CP019791">
    <property type="protein sequence ID" value="AQT69704.1"/>
    <property type="molecule type" value="Genomic_DNA"/>
</dbReference>
<organism evidence="7 8">
    <name type="scientific">Anaerohalosphaera lusitana</name>
    <dbReference type="NCBI Taxonomy" id="1936003"/>
    <lineage>
        <taxon>Bacteria</taxon>
        <taxon>Pseudomonadati</taxon>
        <taxon>Planctomycetota</taxon>
        <taxon>Phycisphaerae</taxon>
        <taxon>Sedimentisphaerales</taxon>
        <taxon>Anaerohalosphaeraceae</taxon>
        <taxon>Anaerohalosphaera</taxon>
    </lineage>
</organism>
<keyword evidence="5 7" id="KW-0067">ATP-binding</keyword>
<dbReference type="PANTHER" id="PTHR42711">
    <property type="entry name" value="ABC TRANSPORTER ATP-BINDING PROTEIN"/>
    <property type="match status" value="1"/>
</dbReference>
<protein>
    <submittedName>
        <fullName evidence="7">Putative ABC transporter ATP-binding protein YbhF</fullName>
    </submittedName>
</protein>
<evidence type="ECO:0000256" key="2">
    <source>
        <dbReference type="ARBA" id="ARBA00022448"/>
    </source>
</evidence>
<evidence type="ECO:0000256" key="4">
    <source>
        <dbReference type="ARBA" id="ARBA00022741"/>
    </source>
</evidence>
<proteinExistence type="inferred from homology"/>
<dbReference type="Proteomes" id="UP000189674">
    <property type="component" value="Chromosome"/>
</dbReference>
<dbReference type="InterPro" id="IPR050763">
    <property type="entry name" value="ABC_transporter_ATP-binding"/>
</dbReference>
<dbReference type="AlphaFoldDB" id="A0A1U9NPM9"/>
<dbReference type="SMART" id="SM00382">
    <property type="entry name" value="AAA"/>
    <property type="match status" value="1"/>
</dbReference>
<accession>A0A1U9NPM9</accession>
<evidence type="ECO:0000259" key="6">
    <source>
        <dbReference type="PROSITE" id="PS50893"/>
    </source>
</evidence>
<dbReference type="PROSITE" id="PS50893">
    <property type="entry name" value="ABC_TRANSPORTER_2"/>
    <property type="match status" value="1"/>
</dbReference>
<dbReference type="GO" id="GO:0016887">
    <property type="term" value="F:ATP hydrolysis activity"/>
    <property type="evidence" value="ECO:0007669"/>
    <property type="project" value="InterPro"/>
</dbReference>
<evidence type="ECO:0000256" key="5">
    <source>
        <dbReference type="ARBA" id="ARBA00022840"/>
    </source>
</evidence>
<dbReference type="STRING" id="1936003.STSP2_02899"/>
<dbReference type="RefSeq" id="WP_146663366.1">
    <property type="nucleotide sequence ID" value="NZ_CP019791.1"/>
</dbReference>
<evidence type="ECO:0000256" key="1">
    <source>
        <dbReference type="ARBA" id="ARBA00005417"/>
    </source>
</evidence>
<dbReference type="Gene3D" id="3.40.50.300">
    <property type="entry name" value="P-loop containing nucleotide triphosphate hydrolases"/>
    <property type="match status" value="1"/>
</dbReference>
<dbReference type="PANTHER" id="PTHR42711:SF5">
    <property type="entry name" value="ABC TRANSPORTER ATP-BINDING PROTEIN NATA"/>
    <property type="match status" value="1"/>
</dbReference>
<dbReference type="OrthoDB" id="9795548at2"/>
<dbReference type="CDD" id="cd03230">
    <property type="entry name" value="ABC_DR_subfamily_A"/>
    <property type="match status" value="1"/>
</dbReference>
<dbReference type="InterPro" id="IPR027417">
    <property type="entry name" value="P-loop_NTPase"/>
</dbReference>
<keyword evidence="4" id="KW-0547">Nucleotide-binding</keyword>
<evidence type="ECO:0000313" key="7">
    <source>
        <dbReference type="EMBL" id="AQT69704.1"/>
    </source>
</evidence>
<keyword evidence="2" id="KW-0813">Transport</keyword>
<sequence length="243" mass="26446">MIDVKNLRRSFGQVVAVDGISFTAEKGDVLGLLGPNGAGKSTAMKMLACFLKPDSGTASVCGYDIGKDPIEVRKRLGYLAENVPAYNEMTTAGFLKFVCDAREIKGSARKSAIDKYVPMCAIESVYHQTIDTLSKGYRRRVGLAAALIHDPEVLILDEPTDGLDPNQKHEVRDLINQMAKEKCILVSTHILEEVEAVCNRTIIINKGRVEVDSTPGKLVEEYGGSLDEVFRKITVGKTDKGAA</sequence>
<keyword evidence="3" id="KW-0536">Nodulation</keyword>
<feature type="domain" description="ABC transporter" evidence="6">
    <location>
        <begin position="2"/>
        <end position="231"/>
    </location>
</feature>
<evidence type="ECO:0000256" key="3">
    <source>
        <dbReference type="ARBA" id="ARBA00022458"/>
    </source>
</evidence>
<reference evidence="8" key="1">
    <citation type="submission" date="2017-02" db="EMBL/GenBank/DDBJ databases">
        <title>Comparative genomics and description of representatives of a novel lineage of planctomycetes thriving in anoxic sediments.</title>
        <authorList>
            <person name="Spring S."/>
            <person name="Bunk B."/>
            <person name="Sproer C."/>
        </authorList>
    </citation>
    <scope>NUCLEOTIDE SEQUENCE [LARGE SCALE GENOMIC DNA]</scope>
    <source>
        <strain evidence="8">ST-NAGAB-D1</strain>
    </source>
</reference>
<name>A0A1U9NPM9_9BACT</name>
<dbReference type="Pfam" id="PF00005">
    <property type="entry name" value="ABC_tran"/>
    <property type="match status" value="1"/>
</dbReference>
<evidence type="ECO:0000313" key="8">
    <source>
        <dbReference type="Proteomes" id="UP000189674"/>
    </source>
</evidence>